<evidence type="ECO:0000313" key="2">
    <source>
        <dbReference type="Proteomes" id="UP000038055"/>
    </source>
</evidence>
<keyword evidence="2" id="KW-1185">Reference proteome</keyword>
<name>A0A0B7GYV6_9FLAO</name>
<sequence>MVFRLGLLIVQIYKIEKTFANQLTYN</sequence>
<protein>
    <submittedName>
        <fullName evidence="1">Uncharacterized protein</fullName>
    </submittedName>
</protein>
<organism evidence="1 2">
    <name type="scientific">Capnocytophaga cynodegmi</name>
    <dbReference type="NCBI Taxonomy" id="28189"/>
    <lineage>
        <taxon>Bacteria</taxon>
        <taxon>Pseudomonadati</taxon>
        <taxon>Bacteroidota</taxon>
        <taxon>Flavobacteriia</taxon>
        <taxon>Flavobacteriales</taxon>
        <taxon>Flavobacteriaceae</taxon>
        <taxon>Capnocytophaga</taxon>
    </lineage>
</organism>
<reference evidence="2" key="1">
    <citation type="submission" date="2015-01" db="EMBL/GenBank/DDBJ databases">
        <authorList>
            <person name="MANFREDI Pablo"/>
        </authorList>
    </citation>
    <scope>NUCLEOTIDE SEQUENCE [LARGE SCALE GENOMIC DNA]</scope>
    <source>
        <strain evidence="2">Ccyn2B</strain>
    </source>
</reference>
<dbReference type="EMBL" id="CDOD01000003">
    <property type="protein sequence ID" value="CEN32521.1"/>
    <property type="molecule type" value="Genomic_DNA"/>
</dbReference>
<proteinExistence type="predicted"/>
<dbReference type="Proteomes" id="UP000038055">
    <property type="component" value="Unassembled WGS sequence"/>
</dbReference>
<evidence type="ECO:0000313" key="1">
    <source>
        <dbReference type="EMBL" id="CEN32521.1"/>
    </source>
</evidence>
<dbReference type="AlphaFoldDB" id="A0A0B7GYV6"/>
<gene>
    <name evidence="1" type="ORF">CCYN2B_110040</name>
</gene>
<accession>A0A0B7GYV6</accession>